<protein>
    <recommendedName>
        <fullName evidence="4">Sodium:proton antiporter</fullName>
    </recommendedName>
</protein>
<organism evidence="2 3">
    <name type="scientific">Crossiella equi</name>
    <dbReference type="NCBI Taxonomy" id="130796"/>
    <lineage>
        <taxon>Bacteria</taxon>
        <taxon>Bacillati</taxon>
        <taxon>Actinomycetota</taxon>
        <taxon>Actinomycetes</taxon>
        <taxon>Pseudonocardiales</taxon>
        <taxon>Pseudonocardiaceae</taxon>
        <taxon>Crossiella</taxon>
    </lineage>
</organism>
<dbReference type="Pfam" id="PF19853">
    <property type="entry name" value="DUF6328"/>
    <property type="match status" value="1"/>
</dbReference>
<feature type="transmembrane region" description="Helical" evidence="1">
    <location>
        <begin position="123"/>
        <end position="144"/>
    </location>
</feature>
<feature type="transmembrane region" description="Helical" evidence="1">
    <location>
        <begin position="97"/>
        <end position="117"/>
    </location>
</feature>
<dbReference type="InterPro" id="IPR046291">
    <property type="entry name" value="DUF6328"/>
</dbReference>
<evidence type="ECO:0008006" key="4">
    <source>
        <dbReference type="Google" id="ProtNLM"/>
    </source>
</evidence>
<sequence length="156" mass="17394">MSEPEDDEQERLTRNLSELLQELRVAQAGVQILFGFLLSVTFTERYQTVDEYVRTTHAVTILCTAASVALLTAPAAWHRVLFRKGQRERIIVSAHRFTLWGLVFLGLALTGAVLVLGEVIIGGWFAVLVGAVAFLGFGVLWFVVPLRHRVRPPPRA</sequence>
<name>A0ABS5A5V6_9PSEU</name>
<feature type="transmembrane region" description="Helical" evidence="1">
    <location>
        <begin position="55"/>
        <end position="77"/>
    </location>
</feature>
<evidence type="ECO:0000256" key="1">
    <source>
        <dbReference type="SAM" id="Phobius"/>
    </source>
</evidence>
<keyword evidence="1" id="KW-1133">Transmembrane helix</keyword>
<reference evidence="2 3" key="1">
    <citation type="submission" date="2021-03" db="EMBL/GenBank/DDBJ databases">
        <title>Sequencing the genomes of 1000 actinobacteria strains.</title>
        <authorList>
            <person name="Klenk H.-P."/>
        </authorList>
    </citation>
    <scope>NUCLEOTIDE SEQUENCE [LARGE SCALE GENOMIC DNA]</scope>
    <source>
        <strain evidence="2 3">DSM 44580</strain>
    </source>
</reference>
<dbReference type="Proteomes" id="UP001519363">
    <property type="component" value="Unassembled WGS sequence"/>
</dbReference>
<keyword evidence="1" id="KW-0812">Transmembrane</keyword>
<gene>
    <name evidence="2" type="ORF">JOF53_000499</name>
</gene>
<dbReference type="EMBL" id="JAGIOO010000001">
    <property type="protein sequence ID" value="MBP2471627.1"/>
    <property type="molecule type" value="Genomic_DNA"/>
</dbReference>
<proteinExistence type="predicted"/>
<comment type="caution">
    <text evidence="2">The sequence shown here is derived from an EMBL/GenBank/DDBJ whole genome shotgun (WGS) entry which is preliminary data.</text>
</comment>
<evidence type="ECO:0000313" key="3">
    <source>
        <dbReference type="Proteomes" id="UP001519363"/>
    </source>
</evidence>
<accession>A0ABS5A5V6</accession>
<keyword evidence="1" id="KW-0472">Membrane</keyword>
<dbReference type="RefSeq" id="WP_086787136.1">
    <property type="nucleotide sequence ID" value="NZ_JAGIOO010000001.1"/>
</dbReference>
<keyword evidence="3" id="KW-1185">Reference proteome</keyword>
<evidence type="ECO:0000313" key="2">
    <source>
        <dbReference type="EMBL" id="MBP2471627.1"/>
    </source>
</evidence>